<evidence type="ECO:0000256" key="1">
    <source>
        <dbReference type="ARBA" id="ARBA00022741"/>
    </source>
</evidence>
<evidence type="ECO:0000313" key="4">
    <source>
        <dbReference type="EnsemblMetazoa" id="Aqu2.1.09181_001"/>
    </source>
</evidence>
<dbReference type="InterPro" id="IPR000719">
    <property type="entry name" value="Prot_kinase_dom"/>
</dbReference>
<evidence type="ECO:0000259" key="3">
    <source>
        <dbReference type="PROSITE" id="PS50011"/>
    </source>
</evidence>
<protein>
    <recommendedName>
        <fullName evidence="3">Protein kinase domain-containing protein</fullName>
    </recommendedName>
</protein>
<keyword evidence="2" id="KW-0067">ATP-binding</keyword>
<dbReference type="PROSITE" id="PS50011">
    <property type="entry name" value="PROTEIN_KINASE_DOM"/>
    <property type="match status" value="1"/>
</dbReference>
<organism evidence="4">
    <name type="scientific">Amphimedon queenslandica</name>
    <name type="common">Sponge</name>
    <dbReference type="NCBI Taxonomy" id="400682"/>
    <lineage>
        <taxon>Eukaryota</taxon>
        <taxon>Metazoa</taxon>
        <taxon>Porifera</taxon>
        <taxon>Demospongiae</taxon>
        <taxon>Heteroscleromorpha</taxon>
        <taxon>Haplosclerida</taxon>
        <taxon>Niphatidae</taxon>
        <taxon>Amphimedon</taxon>
    </lineage>
</organism>
<name>A0A1X7T3W9_AMPQE</name>
<feature type="domain" description="Protein kinase" evidence="3">
    <location>
        <begin position="1"/>
        <end position="209"/>
    </location>
</feature>
<keyword evidence="1" id="KW-0547">Nucleotide-binding</keyword>
<dbReference type="AlphaFoldDB" id="A0A1X7T3W9"/>
<dbReference type="InterPro" id="IPR011009">
    <property type="entry name" value="Kinase-like_dom_sf"/>
</dbReference>
<dbReference type="InterPro" id="IPR050198">
    <property type="entry name" value="Non-receptor_tyrosine_kinases"/>
</dbReference>
<sequence>LSLGKELGSGEFKKVVAGQWRNEVDVAIKIMEGALNEDDLIKEATLMEKFQHDNLVKLYGVCIGQGPVYIITELNGNGSLLQYLCNNQHLVNKTDILLDMAIQICAAMKFLEQSGFIHRNLAARNCLVGDRNIVKVGSFSSARFVPDDEYKASVGAKYAVRWSAPEVITHARFSSKSDIWSYDLEWKIVGLRSQKETPFVVFGCDKTYL</sequence>
<dbReference type="GO" id="GO:0004672">
    <property type="term" value="F:protein kinase activity"/>
    <property type="evidence" value="ECO:0007669"/>
    <property type="project" value="InterPro"/>
</dbReference>
<dbReference type="OrthoDB" id="10261027at2759"/>
<dbReference type="PANTHER" id="PTHR24418">
    <property type="entry name" value="TYROSINE-PROTEIN KINASE"/>
    <property type="match status" value="1"/>
</dbReference>
<dbReference type="Gene3D" id="1.10.510.10">
    <property type="entry name" value="Transferase(Phosphotransferase) domain 1"/>
    <property type="match status" value="1"/>
</dbReference>
<evidence type="ECO:0000256" key="2">
    <source>
        <dbReference type="ARBA" id="ARBA00022840"/>
    </source>
</evidence>
<dbReference type="GO" id="GO:0005524">
    <property type="term" value="F:ATP binding"/>
    <property type="evidence" value="ECO:0007669"/>
    <property type="project" value="UniProtKB-KW"/>
</dbReference>
<dbReference type="EnsemblMetazoa" id="Aqu2.1.09181_001">
    <property type="protein sequence ID" value="Aqu2.1.09181_001"/>
    <property type="gene ID" value="Aqu2.1.09181"/>
</dbReference>
<dbReference type="InterPro" id="IPR001245">
    <property type="entry name" value="Ser-Thr/Tyr_kinase_cat_dom"/>
</dbReference>
<dbReference type="PRINTS" id="PR00109">
    <property type="entry name" value="TYRKINASE"/>
</dbReference>
<proteinExistence type="predicted"/>
<dbReference type="eggNOG" id="KOG0197">
    <property type="taxonomic scope" value="Eukaryota"/>
</dbReference>
<reference evidence="4" key="1">
    <citation type="submission" date="2017-05" db="UniProtKB">
        <authorList>
            <consortium name="EnsemblMetazoa"/>
        </authorList>
    </citation>
    <scope>IDENTIFICATION</scope>
</reference>
<dbReference type="InParanoid" id="A0A1X7T3W9"/>
<accession>A0A1X7T3W9</accession>
<dbReference type="Pfam" id="PF07714">
    <property type="entry name" value="PK_Tyr_Ser-Thr"/>
    <property type="match status" value="1"/>
</dbReference>
<dbReference type="SUPFAM" id="SSF56112">
    <property type="entry name" value="Protein kinase-like (PK-like)"/>
    <property type="match status" value="1"/>
</dbReference>